<dbReference type="AlphaFoldDB" id="A0A3B0BGQ4"/>
<dbReference type="Proteomes" id="UP000282311">
    <property type="component" value="Unassembled WGS sequence"/>
</dbReference>
<reference evidence="2 3" key="1">
    <citation type="journal article" date="2007" name="Int. J. Syst. Evol. Microbiol.">
        <title>Paenibacillus ginsengarvi sp. nov., isolated from soil from ginseng cultivation.</title>
        <authorList>
            <person name="Yoon M.H."/>
            <person name="Ten L.N."/>
            <person name="Im W.T."/>
        </authorList>
    </citation>
    <scope>NUCLEOTIDE SEQUENCE [LARGE SCALE GENOMIC DNA]</scope>
    <source>
        <strain evidence="2 3">KCTC 13059</strain>
    </source>
</reference>
<dbReference type="InterPro" id="IPR011040">
    <property type="entry name" value="Sialidase"/>
</dbReference>
<evidence type="ECO:0000313" key="2">
    <source>
        <dbReference type="EMBL" id="RKN71870.1"/>
    </source>
</evidence>
<dbReference type="CDD" id="cd15482">
    <property type="entry name" value="Sialidase_non-viral"/>
    <property type="match status" value="1"/>
</dbReference>
<name>A0A3B0BGQ4_9BACL</name>
<accession>A0A3B0BGQ4</accession>
<dbReference type="InterPro" id="IPR036278">
    <property type="entry name" value="Sialidase_sf"/>
</dbReference>
<evidence type="ECO:0000259" key="1">
    <source>
        <dbReference type="Pfam" id="PF13088"/>
    </source>
</evidence>
<dbReference type="PANTHER" id="PTHR43752">
    <property type="entry name" value="BNR/ASP-BOX REPEAT FAMILY PROTEIN"/>
    <property type="match status" value="1"/>
</dbReference>
<dbReference type="PANTHER" id="PTHR43752:SF2">
    <property type="entry name" value="BNR_ASP-BOX REPEAT FAMILY PROTEIN"/>
    <property type="match status" value="1"/>
</dbReference>
<dbReference type="Gene3D" id="2.120.10.10">
    <property type="match status" value="1"/>
</dbReference>
<dbReference type="EMBL" id="RBAH01000028">
    <property type="protein sequence ID" value="RKN71870.1"/>
    <property type="molecule type" value="Genomic_DNA"/>
</dbReference>
<evidence type="ECO:0000313" key="3">
    <source>
        <dbReference type="Proteomes" id="UP000282311"/>
    </source>
</evidence>
<dbReference type="SUPFAM" id="SSF50939">
    <property type="entry name" value="Sialidases"/>
    <property type="match status" value="1"/>
</dbReference>
<feature type="domain" description="Sialidase" evidence="1">
    <location>
        <begin position="59"/>
        <end position="334"/>
    </location>
</feature>
<gene>
    <name evidence="2" type="ORF">D7M11_29000</name>
</gene>
<protein>
    <submittedName>
        <fullName evidence="2">Exo-alpha-sialidase</fullName>
    </submittedName>
</protein>
<keyword evidence="3" id="KW-1185">Reference proteome</keyword>
<sequence>MQAYTRNNPAYASKLKEERELTEDKDLALRPTRVTAAVGEMYLSRHWQGIPGIECAGNGRLWAAFYSGGEEEGPDNYVALVTSGDEGRTWSDVLYAVDPPGLVRAYDPCLWHDPSGRLWLFWAQSYGWYDGRCGVFAATCDSSGDASLVWSEPRRIADGIMMNKPTVLVNGDWLLPIAVWACESSGLNDLPEERFSNVWHSADQGKTFRKLGHADIPNRSFDEHMIVERKDGSLWMLVRAFYGIGESVSQDGGKTWTPGRQSPLGGPDSRFYIGRLRSGRLLLVNHYQYRRRSHLTAMLSEDEGRSWTGHLLLDERSHVSYPDVVQAEDGRIFIIYDHERSKAKEILLAIVTEADILNGSLVSEQSVLKQLVNKA</sequence>
<dbReference type="Pfam" id="PF13088">
    <property type="entry name" value="BNR_2"/>
    <property type="match status" value="1"/>
</dbReference>
<proteinExistence type="predicted"/>
<comment type="caution">
    <text evidence="2">The sequence shown here is derived from an EMBL/GenBank/DDBJ whole genome shotgun (WGS) entry which is preliminary data.</text>
</comment>
<organism evidence="2 3">
    <name type="scientific">Paenibacillus ginsengarvi</name>
    <dbReference type="NCBI Taxonomy" id="400777"/>
    <lineage>
        <taxon>Bacteria</taxon>
        <taxon>Bacillati</taxon>
        <taxon>Bacillota</taxon>
        <taxon>Bacilli</taxon>
        <taxon>Bacillales</taxon>
        <taxon>Paenibacillaceae</taxon>
        <taxon>Paenibacillus</taxon>
    </lineage>
</organism>